<name>A0A1I6ZVF7_9FLAO</name>
<dbReference type="SUPFAM" id="SSF53756">
    <property type="entry name" value="UDP-Glycosyltransferase/glycogen phosphorylase"/>
    <property type="match status" value="1"/>
</dbReference>
<dbReference type="GO" id="GO:0016757">
    <property type="term" value="F:glycosyltransferase activity"/>
    <property type="evidence" value="ECO:0007669"/>
    <property type="project" value="InterPro"/>
</dbReference>
<dbReference type="AlphaFoldDB" id="A0A1I6ZVF7"/>
<proteinExistence type="predicted"/>
<dbReference type="Gene3D" id="3.40.50.2000">
    <property type="entry name" value="Glycogen Phosphorylase B"/>
    <property type="match status" value="2"/>
</dbReference>
<dbReference type="OrthoDB" id="1220440at2"/>
<reference evidence="2 3" key="1">
    <citation type="submission" date="2016-10" db="EMBL/GenBank/DDBJ databases">
        <authorList>
            <person name="de Groot N.N."/>
        </authorList>
    </citation>
    <scope>NUCLEOTIDE SEQUENCE [LARGE SCALE GENOMIC DNA]</scope>
    <source>
        <strain evidence="2 3">CGMCC 1.7005</strain>
    </source>
</reference>
<dbReference type="Proteomes" id="UP000236454">
    <property type="component" value="Unassembled WGS sequence"/>
</dbReference>
<organism evidence="2 3">
    <name type="scientific">Lishizhenia tianjinensis</name>
    <dbReference type="NCBI Taxonomy" id="477690"/>
    <lineage>
        <taxon>Bacteria</taxon>
        <taxon>Pseudomonadati</taxon>
        <taxon>Bacteroidota</taxon>
        <taxon>Flavobacteriia</taxon>
        <taxon>Flavobacteriales</taxon>
        <taxon>Crocinitomicaceae</taxon>
        <taxon>Lishizhenia</taxon>
    </lineage>
</organism>
<dbReference type="EMBL" id="FPAS01000002">
    <property type="protein sequence ID" value="SFT66654.1"/>
    <property type="molecule type" value="Genomic_DNA"/>
</dbReference>
<dbReference type="STRING" id="477690.SAMN05216474_1650"/>
<accession>A0A1I6ZVF7</accession>
<dbReference type="InterPro" id="IPR001296">
    <property type="entry name" value="Glyco_trans_1"/>
</dbReference>
<evidence type="ECO:0000313" key="2">
    <source>
        <dbReference type="EMBL" id="SFT66654.1"/>
    </source>
</evidence>
<keyword evidence="3" id="KW-1185">Reference proteome</keyword>
<sequence>MKKHVLYLSYDGMTDPLGQSQVLSYLKELTQYDFVFHLISFEKKDRWEAHGTFIQDFCDEAKIHWYPQSYRKNPPVISSFLDIKKMEKIALSICNRYPIAFVHCRSYMSALAAVTLRKKKGLDFLFDMRGFWADERVDGKIWNLKHPLYKSIYKFFKKKEIEFLNTAKHTVSLTHNAKTEILQWENVKLKENDISVIPCCVNTDLFNPLEIVEKEIIATKEKLEIASSDFILGYVGSLGTWYMLPEMMALYANLRRSKQKPVFLFVSKEDPEYILSEAKKLNIPIEEIIVTSCLHHEVPLYMSIFDLSVFFILPAYSKKASSPVKQGELMAMGIPLICNAGVGDTDKIITEAGAGLVLKGTQAEHLKNLHLPEINRQEMMQYAKEKFSLKNGGLKYLLAYKKMMN</sequence>
<evidence type="ECO:0000313" key="3">
    <source>
        <dbReference type="Proteomes" id="UP000236454"/>
    </source>
</evidence>
<keyword evidence="2" id="KW-0808">Transferase</keyword>
<feature type="domain" description="Glycosyl transferase family 1" evidence="1">
    <location>
        <begin position="219"/>
        <end position="369"/>
    </location>
</feature>
<gene>
    <name evidence="2" type="ORF">SAMN05216474_1650</name>
</gene>
<protein>
    <submittedName>
        <fullName evidence="2">Glycosyltransferase involved in cell wall bisynthesis</fullName>
    </submittedName>
</protein>
<evidence type="ECO:0000259" key="1">
    <source>
        <dbReference type="Pfam" id="PF00534"/>
    </source>
</evidence>
<dbReference type="Pfam" id="PF00534">
    <property type="entry name" value="Glycos_transf_1"/>
    <property type="match status" value="1"/>
</dbReference>
<dbReference type="RefSeq" id="WP_090248146.1">
    <property type="nucleotide sequence ID" value="NZ_FPAS01000002.1"/>
</dbReference>